<evidence type="ECO:0000313" key="7">
    <source>
        <dbReference type="EMBL" id="KAF2653435.1"/>
    </source>
</evidence>
<keyword evidence="3" id="KW-0274">FAD</keyword>
<accession>A0A6A6T0E0</accession>
<dbReference type="PRINTS" id="PR00420">
    <property type="entry name" value="RNGMNOXGNASE"/>
</dbReference>
<dbReference type="AlphaFoldDB" id="A0A6A6T0E0"/>
<sequence>MGSENGLRVIIVGSGLAGLTAARILREHHQDSTDLVCRVTIYERGSASVATGGQGIIIAPNGVKILESISYDRERTGAVPIYAIRTYDKDGNVGEEVDMDVKPRFGADCIALKRSDFRDELLRLATAPSVELGIGGEPAKTVWNKGIVGLDAKAGVVELSDGEKVTADVIVVADGVHSRLRNSITRDESHKAKKTGLTCYRVAVSTADAQKALGDLPLPHWWDPDTSKNCSSVIMAGDGTQRMVTAYPIRHQTYFNLSCIMRTEESSQSATESWHAEGDRAKMLESFSVFGESLHKILRYQVNIDSAATEVKIWELQDLEPLPTWVRGRAIVIGDAAHAMTPMQGQGANMSIEDAESLRLLETGAQRDEVPDILKLAESVRRPRVVKILEETRKSHTALGTVAERMLRNLDFNCSYNGIYQALKAKKEESTTMTA</sequence>
<evidence type="ECO:0000256" key="4">
    <source>
        <dbReference type="ARBA" id="ARBA00023002"/>
    </source>
</evidence>
<dbReference type="SUPFAM" id="SSF54373">
    <property type="entry name" value="FAD-linked reductases, C-terminal domain"/>
    <property type="match status" value="1"/>
</dbReference>
<evidence type="ECO:0000256" key="2">
    <source>
        <dbReference type="ARBA" id="ARBA00022630"/>
    </source>
</evidence>
<proteinExistence type="inferred from homology"/>
<dbReference type="InterPro" id="IPR002938">
    <property type="entry name" value="FAD-bd"/>
</dbReference>
<evidence type="ECO:0000256" key="1">
    <source>
        <dbReference type="ARBA" id="ARBA00007992"/>
    </source>
</evidence>
<dbReference type="SUPFAM" id="SSF51905">
    <property type="entry name" value="FAD/NAD(P)-binding domain"/>
    <property type="match status" value="1"/>
</dbReference>
<reference evidence="7" key="1">
    <citation type="journal article" date="2020" name="Stud. Mycol.">
        <title>101 Dothideomycetes genomes: a test case for predicting lifestyles and emergence of pathogens.</title>
        <authorList>
            <person name="Haridas S."/>
            <person name="Albert R."/>
            <person name="Binder M."/>
            <person name="Bloem J."/>
            <person name="Labutti K."/>
            <person name="Salamov A."/>
            <person name="Andreopoulos B."/>
            <person name="Baker S."/>
            <person name="Barry K."/>
            <person name="Bills G."/>
            <person name="Bluhm B."/>
            <person name="Cannon C."/>
            <person name="Castanera R."/>
            <person name="Culley D."/>
            <person name="Daum C."/>
            <person name="Ezra D."/>
            <person name="Gonzalez J."/>
            <person name="Henrissat B."/>
            <person name="Kuo A."/>
            <person name="Liang C."/>
            <person name="Lipzen A."/>
            <person name="Lutzoni F."/>
            <person name="Magnuson J."/>
            <person name="Mondo S."/>
            <person name="Nolan M."/>
            <person name="Ohm R."/>
            <person name="Pangilinan J."/>
            <person name="Park H.-J."/>
            <person name="Ramirez L."/>
            <person name="Alfaro M."/>
            <person name="Sun H."/>
            <person name="Tritt A."/>
            <person name="Yoshinaga Y."/>
            <person name="Zwiers L.-H."/>
            <person name="Turgeon B."/>
            <person name="Goodwin S."/>
            <person name="Spatafora J."/>
            <person name="Crous P."/>
            <person name="Grigoriev I."/>
        </authorList>
    </citation>
    <scope>NUCLEOTIDE SEQUENCE</scope>
    <source>
        <strain evidence="7">CBS 122681</strain>
    </source>
</reference>
<gene>
    <name evidence="7" type="ORF">K491DRAFT_769453</name>
</gene>
<dbReference type="Proteomes" id="UP000799324">
    <property type="component" value="Unassembled WGS sequence"/>
</dbReference>
<evidence type="ECO:0000256" key="5">
    <source>
        <dbReference type="ARBA" id="ARBA00023033"/>
    </source>
</evidence>
<dbReference type="GO" id="GO:0004497">
    <property type="term" value="F:monooxygenase activity"/>
    <property type="evidence" value="ECO:0007669"/>
    <property type="project" value="UniProtKB-KW"/>
</dbReference>
<evidence type="ECO:0000313" key="8">
    <source>
        <dbReference type="Proteomes" id="UP000799324"/>
    </source>
</evidence>
<dbReference type="Pfam" id="PF01494">
    <property type="entry name" value="FAD_binding_3"/>
    <property type="match status" value="1"/>
</dbReference>
<dbReference type="GO" id="GO:0071949">
    <property type="term" value="F:FAD binding"/>
    <property type="evidence" value="ECO:0007669"/>
    <property type="project" value="InterPro"/>
</dbReference>
<protein>
    <submittedName>
        <fullName evidence="7">Putative salicylate hydroxylase</fullName>
    </submittedName>
</protein>
<keyword evidence="5" id="KW-0503">Monooxygenase</keyword>
<dbReference type="OrthoDB" id="9993796at2759"/>
<name>A0A6A6T0E0_9PLEO</name>
<keyword evidence="4" id="KW-0560">Oxidoreductase</keyword>
<evidence type="ECO:0000259" key="6">
    <source>
        <dbReference type="Pfam" id="PF01494"/>
    </source>
</evidence>
<dbReference type="InterPro" id="IPR036188">
    <property type="entry name" value="FAD/NAD-bd_sf"/>
</dbReference>
<feature type="domain" description="FAD-binding" evidence="6">
    <location>
        <begin position="8"/>
        <end position="390"/>
    </location>
</feature>
<dbReference type="PANTHER" id="PTHR13789:SF314">
    <property type="entry name" value="FAD-BINDING DOMAIN-CONTAINING PROTEIN"/>
    <property type="match status" value="1"/>
</dbReference>
<keyword evidence="2" id="KW-0285">Flavoprotein</keyword>
<organism evidence="7 8">
    <name type="scientific">Lophiostoma macrostomum CBS 122681</name>
    <dbReference type="NCBI Taxonomy" id="1314788"/>
    <lineage>
        <taxon>Eukaryota</taxon>
        <taxon>Fungi</taxon>
        <taxon>Dikarya</taxon>
        <taxon>Ascomycota</taxon>
        <taxon>Pezizomycotina</taxon>
        <taxon>Dothideomycetes</taxon>
        <taxon>Pleosporomycetidae</taxon>
        <taxon>Pleosporales</taxon>
        <taxon>Lophiostomataceae</taxon>
        <taxon>Lophiostoma</taxon>
    </lineage>
</organism>
<dbReference type="Gene3D" id="3.50.50.60">
    <property type="entry name" value="FAD/NAD(P)-binding domain"/>
    <property type="match status" value="1"/>
</dbReference>
<keyword evidence="8" id="KW-1185">Reference proteome</keyword>
<comment type="similarity">
    <text evidence="1">Belongs to the paxM FAD-dependent monooxygenase family.</text>
</comment>
<dbReference type="EMBL" id="MU004381">
    <property type="protein sequence ID" value="KAF2653435.1"/>
    <property type="molecule type" value="Genomic_DNA"/>
</dbReference>
<dbReference type="PANTHER" id="PTHR13789">
    <property type="entry name" value="MONOOXYGENASE"/>
    <property type="match status" value="1"/>
</dbReference>
<evidence type="ECO:0000256" key="3">
    <source>
        <dbReference type="ARBA" id="ARBA00022827"/>
    </source>
</evidence>
<dbReference type="InterPro" id="IPR050493">
    <property type="entry name" value="FAD-dep_Monooxygenase_BioMet"/>
</dbReference>